<dbReference type="GO" id="GO:0016301">
    <property type="term" value="F:kinase activity"/>
    <property type="evidence" value="ECO:0007669"/>
    <property type="project" value="UniProtKB-KW"/>
</dbReference>
<comment type="caution">
    <text evidence="17">The sequence shown here is derived from an EMBL/GenBank/DDBJ whole genome shotgun (WGS) entry which is preliminary data.</text>
</comment>
<keyword evidence="10" id="KW-0067">ATP-binding</keyword>
<keyword evidence="5" id="KW-0597">Phosphoprotein</keyword>
<dbReference type="PROSITE" id="PS50109">
    <property type="entry name" value="HIS_KIN"/>
    <property type="match status" value="1"/>
</dbReference>
<dbReference type="Pfam" id="PF00672">
    <property type="entry name" value="HAMP"/>
    <property type="match status" value="1"/>
</dbReference>
<dbReference type="InterPro" id="IPR036890">
    <property type="entry name" value="HATPase_C_sf"/>
</dbReference>
<reference evidence="18" key="1">
    <citation type="journal article" date="2019" name="Int. J. Syst. Evol. Microbiol.">
        <title>The Global Catalogue of Microorganisms (GCM) 10K type strain sequencing project: providing services to taxonomists for standard genome sequencing and annotation.</title>
        <authorList>
            <consortium name="The Broad Institute Genomics Platform"/>
            <consortium name="The Broad Institute Genome Sequencing Center for Infectious Disease"/>
            <person name="Wu L."/>
            <person name="Ma J."/>
        </authorList>
    </citation>
    <scope>NUCLEOTIDE SEQUENCE [LARGE SCALE GENOMIC DNA]</scope>
    <source>
        <strain evidence="18">CGMCC 1.15044</strain>
    </source>
</reference>
<dbReference type="CDD" id="cd00075">
    <property type="entry name" value="HATPase"/>
    <property type="match status" value="1"/>
</dbReference>
<feature type="transmembrane region" description="Helical" evidence="14">
    <location>
        <begin position="20"/>
        <end position="41"/>
    </location>
</feature>
<keyword evidence="9 17" id="KW-0418">Kinase</keyword>
<evidence type="ECO:0000256" key="11">
    <source>
        <dbReference type="ARBA" id="ARBA00022989"/>
    </source>
</evidence>
<dbReference type="CDD" id="cd00082">
    <property type="entry name" value="HisKA"/>
    <property type="match status" value="1"/>
</dbReference>
<dbReference type="CDD" id="cd06225">
    <property type="entry name" value="HAMP"/>
    <property type="match status" value="1"/>
</dbReference>
<dbReference type="Gene3D" id="3.30.565.10">
    <property type="entry name" value="Histidine kinase-like ATPase, C-terminal domain"/>
    <property type="match status" value="1"/>
</dbReference>
<keyword evidence="8" id="KW-0547">Nucleotide-binding</keyword>
<keyword evidence="7 14" id="KW-0812">Transmembrane</keyword>
<dbReference type="InterPro" id="IPR003660">
    <property type="entry name" value="HAMP_dom"/>
</dbReference>
<evidence type="ECO:0000256" key="9">
    <source>
        <dbReference type="ARBA" id="ARBA00022777"/>
    </source>
</evidence>
<evidence type="ECO:0000256" key="7">
    <source>
        <dbReference type="ARBA" id="ARBA00022692"/>
    </source>
</evidence>
<evidence type="ECO:0000256" key="13">
    <source>
        <dbReference type="ARBA" id="ARBA00023136"/>
    </source>
</evidence>
<evidence type="ECO:0000256" key="1">
    <source>
        <dbReference type="ARBA" id="ARBA00000085"/>
    </source>
</evidence>
<dbReference type="EMBL" id="BMHF01000001">
    <property type="protein sequence ID" value="GGA21253.1"/>
    <property type="molecule type" value="Genomic_DNA"/>
</dbReference>
<dbReference type="InterPro" id="IPR050398">
    <property type="entry name" value="HssS/ArlS-like"/>
</dbReference>
<dbReference type="SMART" id="SM00304">
    <property type="entry name" value="HAMP"/>
    <property type="match status" value="1"/>
</dbReference>
<evidence type="ECO:0000259" key="15">
    <source>
        <dbReference type="PROSITE" id="PS50109"/>
    </source>
</evidence>
<dbReference type="Pfam" id="PF02518">
    <property type="entry name" value="HATPase_c"/>
    <property type="match status" value="1"/>
</dbReference>
<evidence type="ECO:0000256" key="3">
    <source>
        <dbReference type="ARBA" id="ARBA00012438"/>
    </source>
</evidence>
<evidence type="ECO:0000256" key="10">
    <source>
        <dbReference type="ARBA" id="ARBA00022840"/>
    </source>
</evidence>
<dbReference type="RefSeq" id="WP_174704674.1">
    <property type="nucleotide sequence ID" value="NZ_BMHF01000001.1"/>
</dbReference>
<dbReference type="Proteomes" id="UP000609323">
    <property type="component" value="Unassembled WGS sequence"/>
</dbReference>
<keyword evidence="6" id="KW-0808">Transferase</keyword>
<evidence type="ECO:0000313" key="17">
    <source>
        <dbReference type="EMBL" id="GGA21253.1"/>
    </source>
</evidence>
<evidence type="ECO:0000313" key="18">
    <source>
        <dbReference type="Proteomes" id="UP000609323"/>
    </source>
</evidence>
<evidence type="ECO:0000256" key="5">
    <source>
        <dbReference type="ARBA" id="ARBA00022553"/>
    </source>
</evidence>
<dbReference type="PANTHER" id="PTHR45528">
    <property type="entry name" value="SENSOR HISTIDINE KINASE CPXA"/>
    <property type="match status" value="1"/>
</dbReference>
<dbReference type="InterPro" id="IPR004358">
    <property type="entry name" value="Sig_transdc_His_kin-like_C"/>
</dbReference>
<dbReference type="PROSITE" id="PS50885">
    <property type="entry name" value="HAMP"/>
    <property type="match status" value="1"/>
</dbReference>
<dbReference type="SUPFAM" id="SSF47384">
    <property type="entry name" value="Homodimeric domain of signal transducing histidine kinase"/>
    <property type="match status" value="1"/>
</dbReference>
<keyword evidence="18" id="KW-1185">Reference proteome</keyword>
<evidence type="ECO:0000256" key="12">
    <source>
        <dbReference type="ARBA" id="ARBA00023012"/>
    </source>
</evidence>
<feature type="domain" description="HAMP" evidence="16">
    <location>
        <begin position="188"/>
        <end position="242"/>
    </location>
</feature>
<evidence type="ECO:0000256" key="4">
    <source>
        <dbReference type="ARBA" id="ARBA00022475"/>
    </source>
</evidence>
<comment type="subcellular location">
    <subcellularLocation>
        <location evidence="2">Cell membrane</location>
        <topology evidence="2">Multi-pass membrane protein</topology>
    </subcellularLocation>
</comment>
<dbReference type="InterPro" id="IPR003661">
    <property type="entry name" value="HisK_dim/P_dom"/>
</dbReference>
<dbReference type="SUPFAM" id="SSF158472">
    <property type="entry name" value="HAMP domain-like"/>
    <property type="match status" value="1"/>
</dbReference>
<dbReference type="InterPro" id="IPR036097">
    <property type="entry name" value="HisK_dim/P_sf"/>
</dbReference>
<protein>
    <recommendedName>
        <fullName evidence="3">histidine kinase</fullName>
        <ecNumber evidence="3">2.7.13.3</ecNumber>
    </recommendedName>
</protein>
<evidence type="ECO:0000256" key="14">
    <source>
        <dbReference type="SAM" id="Phobius"/>
    </source>
</evidence>
<dbReference type="Gene3D" id="1.10.287.130">
    <property type="match status" value="1"/>
</dbReference>
<sequence length="468" mass="53102">MRRKLNAERKQVSILSYWSLRYLLILFIGCAIIALVSIYWIRETARDNRLQTSELFVLDVADRVTGQTGLEIPPQLDELVENRLHFFKLDRDFCLMILDKNDRLVYSMPKITQQQMEEKWNPDNWKSRHPEYATVSVPVLRGGHEVGRVALLQSAKSLTTSKSVIVVIVILLVTFALSGWLTIYLLSSRLSHPLKQITVAAGRIRSGNYDIGNLQVTSQEREISELIGSFQEMASRLKQLEEWRMLSLAGVSHELKTPVTSIKGLIHAVKDKVVEETEAEEFLELALKETGRLDRMVADLLDYNALAAGNVSVRSDRIELNDLLAEVVRQWRLLDEHEAADLQLNLLGEEMYVIGDALRIRQIVINLLNNSFQAAHQERKPVIGVALERVDQEKIRIVVQDNGIGVSSEDLPNIFERFYRGERRTARPRGLGLGLTYSRLLAQAMGGELELIDSTQEGSSFGLTLFRA</sequence>
<name>A0ABQ1FNH8_9BACL</name>
<dbReference type="PRINTS" id="PR00344">
    <property type="entry name" value="BCTRLSENSOR"/>
</dbReference>
<dbReference type="PANTHER" id="PTHR45528:SF1">
    <property type="entry name" value="SENSOR HISTIDINE KINASE CPXA"/>
    <property type="match status" value="1"/>
</dbReference>
<evidence type="ECO:0000256" key="6">
    <source>
        <dbReference type="ARBA" id="ARBA00022679"/>
    </source>
</evidence>
<dbReference type="SUPFAM" id="SSF55874">
    <property type="entry name" value="ATPase domain of HSP90 chaperone/DNA topoisomerase II/histidine kinase"/>
    <property type="match status" value="1"/>
</dbReference>
<feature type="domain" description="Histidine kinase" evidence="15">
    <location>
        <begin position="250"/>
        <end position="468"/>
    </location>
</feature>
<dbReference type="SMART" id="SM00388">
    <property type="entry name" value="HisKA"/>
    <property type="match status" value="1"/>
</dbReference>
<keyword evidence="4" id="KW-1003">Cell membrane</keyword>
<evidence type="ECO:0000256" key="2">
    <source>
        <dbReference type="ARBA" id="ARBA00004651"/>
    </source>
</evidence>
<proteinExistence type="predicted"/>
<comment type="catalytic activity">
    <reaction evidence="1">
        <text>ATP + protein L-histidine = ADP + protein N-phospho-L-histidine.</text>
        <dbReference type="EC" id="2.7.13.3"/>
    </reaction>
</comment>
<dbReference type="Pfam" id="PF00512">
    <property type="entry name" value="HisKA"/>
    <property type="match status" value="1"/>
</dbReference>
<keyword evidence="13 14" id="KW-0472">Membrane</keyword>
<dbReference type="SMART" id="SM00387">
    <property type="entry name" value="HATPase_c"/>
    <property type="match status" value="1"/>
</dbReference>
<feature type="transmembrane region" description="Helical" evidence="14">
    <location>
        <begin position="164"/>
        <end position="186"/>
    </location>
</feature>
<dbReference type="Gene3D" id="6.10.340.10">
    <property type="match status" value="1"/>
</dbReference>
<dbReference type="InterPro" id="IPR003594">
    <property type="entry name" value="HATPase_dom"/>
</dbReference>
<gene>
    <name evidence="17" type="ORF">GCM10010917_02450</name>
</gene>
<keyword evidence="11 14" id="KW-1133">Transmembrane helix</keyword>
<evidence type="ECO:0000256" key="8">
    <source>
        <dbReference type="ARBA" id="ARBA00022741"/>
    </source>
</evidence>
<evidence type="ECO:0000259" key="16">
    <source>
        <dbReference type="PROSITE" id="PS50885"/>
    </source>
</evidence>
<dbReference type="InterPro" id="IPR005467">
    <property type="entry name" value="His_kinase_dom"/>
</dbReference>
<organism evidence="17 18">
    <name type="scientific">Paenibacillus physcomitrellae</name>
    <dbReference type="NCBI Taxonomy" id="1619311"/>
    <lineage>
        <taxon>Bacteria</taxon>
        <taxon>Bacillati</taxon>
        <taxon>Bacillota</taxon>
        <taxon>Bacilli</taxon>
        <taxon>Bacillales</taxon>
        <taxon>Paenibacillaceae</taxon>
        <taxon>Paenibacillus</taxon>
    </lineage>
</organism>
<accession>A0ABQ1FNH8</accession>
<keyword evidence="12" id="KW-0902">Two-component regulatory system</keyword>
<dbReference type="EC" id="2.7.13.3" evidence="3"/>